<dbReference type="AlphaFoldDB" id="A0A392M3D7"/>
<evidence type="ECO:0000313" key="2">
    <source>
        <dbReference type="Proteomes" id="UP000265520"/>
    </source>
</evidence>
<proteinExistence type="predicted"/>
<keyword evidence="2" id="KW-1185">Reference proteome</keyword>
<evidence type="ECO:0000313" key="1">
    <source>
        <dbReference type="EMBL" id="MCH81739.1"/>
    </source>
</evidence>
<name>A0A392M3D7_9FABA</name>
<gene>
    <name evidence="1" type="ORF">A2U01_0002531</name>
</gene>
<dbReference type="EMBL" id="LXQA010002706">
    <property type="protein sequence ID" value="MCH81739.1"/>
    <property type="molecule type" value="Genomic_DNA"/>
</dbReference>
<comment type="caution">
    <text evidence="1">The sequence shown here is derived from an EMBL/GenBank/DDBJ whole genome shotgun (WGS) entry which is preliminary data.</text>
</comment>
<protein>
    <submittedName>
        <fullName evidence="1">Uncharacterized protein</fullName>
    </submittedName>
</protein>
<organism evidence="1 2">
    <name type="scientific">Trifolium medium</name>
    <dbReference type="NCBI Taxonomy" id="97028"/>
    <lineage>
        <taxon>Eukaryota</taxon>
        <taxon>Viridiplantae</taxon>
        <taxon>Streptophyta</taxon>
        <taxon>Embryophyta</taxon>
        <taxon>Tracheophyta</taxon>
        <taxon>Spermatophyta</taxon>
        <taxon>Magnoliopsida</taxon>
        <taxon>eudicotyledons</taxon>
        <taxon>Gunneridae</taxon>
        <taxon>Pentapetalae</taxon>
        <taxon>rosids</taxon>
        <taxon>fabids</taxon>
        <taxon>Fabales</taxon>
        <taxon>Fabaceae</taxon>
        <taxon>Papilionoideae</taxon>
        <taxon>50 kb inversion clade</taxon>
        <taxon>NPAAA clade</taxon>
        <taxon>Hologalegina</taxon>
        <taxon>IRL clade</taxon>
        <taxon>Trifolieae</taxon>
        <taxon>Trifolium</taxon>
    </lineage>
</organism>
<sequence length="91" mass="10178">GVTLGAASGWSWVPWSSSLHEVVDADHCLMSSESKSRDNAVLLSLVWLPWDRGRKDWAFDLNVAVCNGPSYVGLMGHTAKKNWAFQQEFRN</sequence>
<accession>A0A392M3D7</accession>
<reference evidence="1 2" key="1">
    <citation type="journal article" date="2018" name="Front. Plant Sci.">
        <title>Red Clover (Trifolium pratense) and Zigzag Clover (T. medium) - A Picture of Genomic Similarities and Differences.</title>
        <authorList>
            <person name="Dluhosova J."/>
            <person name="Istvanek J."/>
            <person name="Nedelnik J."/>
            <person name="Repkova J."/>
        </authorList>
    </citation>
    <scope>NUCLEOTIDE SEQUENCE [LARGE SCALE GENOMIC DNA]</scope>
    <source>
        <strain evidence="2">cv. 10/8</strain>
        <tissue evidence="1">Leaf</tissue>
    </source>
</reference>
<feature type="non-terminal residue" evidence="1">
    <location>
        <position position="1"/>
    </location>
</feature>
<dbReference type="Proteomes" id="UP000265520">
    <property type="component" value="Unassembled WGS sequence"/>
</dbReference>